<name>A0A8W8KFI2_MAGGI</name>
<keyword evidence="3" id="KW-1185">Reference proteome</keyword>
<organism evidence="2 3">
    <name type="scientific">Magallana gigas</name>
    <name type="common">Pacific oyster</name>
    <name type="synonym">Crassostrea gigas</name>
    <dbReference type="NCBI Taxonomy" id="29159"/>
    <lineage>
        <taxon>Eukaryota</taxon>
        <taxon>Metazoa</taxon>
        <taxon>Spiralia</taxon>
        <taxon>Lophotrochozoa</taxon>
        <taxon>Mollusca</taxon>
        <taxon>Bivalvia</taxon>
        <taxon>Autobranchia</taxon>
        <taxon>Pteriomorphia</taxon>
        <taxon>Ostreida</taxon>
        <taxon>Ostreoidea</taxon>
        <taxon>Ostreidae</taxon>
        <taxon>Magallana</taxon>
    </lineage>
</organism>
<dbReference type="GO" id="GO:0005576">
    <property type="term" value="C:extracellular region"/>
    <property type="evidence" value="ECO:0007669"/>
    <property type="project" value="InterPro"/>
</dbReference>
<dbReference type="AlphaFoldDB" id="A0A8W8KFI2"/>
<feature type="domain" description="WAP" evidence="1">
    <location>
        <begin position="62"/>
        <end position="113"/>
    </location>
</feature>
<reference evidence="2" key="1">
    <citation type="submission" date="2022-08" db="UniProtKB">
        <authorList>
            <consortium name="EnsemblMetazoa"/>
        </authorList>
    </citation>
    <scope>IDENTIFICATION</scope>
    <source>
        <strain evidence="2">05x7-T-G4-1.051#20</strain>
    </source>
</reference>
<dbReference type="Proteomes" id="UP000005408">
    <property type="component" value="Unassembled WGS sequence"/>
</dbReference>
<dbReference type="GO" id="GO:0030414">
    <property type="term" value="F:peptidase inhibitor activity"/>
    <property type="evidence" value="ECO:0007669"/>
    <property type="project" value="InterPro"/>
</dbReference>
<protein>
    <recommendedName>
        <fullName evidence="1">WAP domain-containing protein</fullName>
    </recommendedName>
</protein>
<proteinExistence type="predicted"/>
<dbReference type="InterPro" id="IPR008197">
    <property type="entry name" value="WAP_dom"/>
</dbReference>
<dbReference type="EnsemblMetazoa" id="G23283.1">
    <property type="protein sequence ID" value="G23283.1:cds"/>
    <property type="gene ID" value="G23283"/>
</dbReference>
<dbReference type="PROSITE" id="PS51390">
    <property type="entry name" value="WAP"/>
    <property type="match status" value="1"/>
</dbReference>
<dbReference type="Pfam" id="PF00095">
    <property type="entry name" value="WAP"/>
    <property type="match status" value="1"/>
</dbReference>
<evidence type="ECO:0000313" key="2">
    <source>
        <dbReference type="EnsemblMetazoa" id="G23283.1:cds"/>
    </source>
</evidence>
<evidence type="ECO:0000259" key="1">
    <source>
        <dbReference type="PROSITE" id="PS51390"/>
    </source>
</evidence>
<evidence type="ECO:0000313" key="3">
    <source>
        <dbReference type="Proteomes" id="UP000005408"/>
    </source>
</evidence>
<accession>A0A8W8KFI2</accession>
<sequence>MELTVQHFNLISFVFINLVTSHSAKSVQDFLIPREKTRWLADEANYDDDDEYIKDEPRSLDLSDNVGECGPVPDIVLTGFCKKKVCSSHSDCRKKNHRCCFNGCVKTCTRQPDPPPCEVHSYIRDCSDGRSFSEDSSKLKLTKPDNQTTCAYHLTGLPYLCKAVSDQLLMNGPIAHILQHVH</sequence>